<sequence length="448" mass="44360">MDHSHHTHESSRPGGRRVRSRWWAVGLAGMTGLALTTVGVAAPAAGSWPGTLDRASTDNHRGEGSDKSKGQQESKGVPVPCDPHRLIAAIALANARGGAVLDLATKCTYTLTADIDGAGLPAISTPITLNGGKHTTITRAAAADEFRILTVSANGRLTLNDVTITGGASGNSGGGILIDSGGAAAINSSKIIRNVANSGSSGGGIANIGGALDIKNSSIVHNVAAGLGGGIFSVGTLSLYKSRIDTNTGGSGGGGLSISGSFSISRSEIAENETPTGGGGIVIQGGGFGKITDTRIVKNVATGGQGGAAIFGAPGKLTISRSVIADNTATSGQGGALFLAFGAMLVEDSVIKNNIGINGGGIRNQGATTLLRTKVTGNQATGLGGGIFNTDTGTLSLFTTKILKNISVNPGGGIFNQAGGTVNLNTATGTTVVKNRPNNCVNVTGCPG</sequence>
<reference evidence="3" key="1">
    <citation type="submission" date="2007-10" db="EMBL/GenBank/DDBJ databases">
        <title>Complete sequence of Salinispora arenicola CNS-205.</title>
        <authorList>
            <consortium name="US DOE Joint Genome Institute"/>
            <person name="Copeland A."/>
            <person name="Lucas S."/>
            <person name="Lapidus A."/>
            <person name="Barry K."/>
            <person name="Glavina del Rio T."/>
            <person name="Dalin E."/>
            <person name="Tice H."/>
            <person name="Pitluck S."/>
            <person name="Foster B."/>
            <person name="Schmutz J."/>
            <person name="Larimer F."/>
            <person name="Land M."/>
            <person name="Hauser L."/>
            <person name="Kyrpides N."/>
            <person name="Ivanova N."/>
            <person name="Jensen P.R."/>
            <person name="Moore B.S."/>
            <person name="Penn K."/>
            <person name="Jenkins C."/>
            <person name="Udwary D."/>
            <person name="Xiang L."/>
            <person name="Gontang E."/>
            <person name="Richardson P."/>
        </authorList>
    </citation>
    <scope>NUCLEOTIDE SEQUENCE [LARGE SCALE GENOMIC DNA]</scope>
    <source>
        <strain evidence="3">CNS-205</strain>
    </source>
</reference>
<dbReference type="PATRIC" id="fig|391037.6.peg.1632"/>
<evidence type="ECO:0000256" key="2">
    <source>
        <dbReference type="SAM" id="Phobius"/>
    </source>
</evidence>
<keyword evidence="2" id="KW-0472">Membrane</keyword>
<dbReference type="STRING" id="391037.Sare_1605"/>
<dbReference type="eggNOG" id="COG3210">
    <property type="taxonomic scope" value="Bacteria"/>
</dbReference>
<feature type="region of interest" description="Disordered" evidence="1">
    <location>
        <begin position="47"/>
        <end position="79"/>
    </location>
</feature>
<proteinExistence type="predicted"/>
<keyword evidence="2" id="KW-0812">Transmembrane</keyword>
<accession>A8LVN0</accession>
<dbReference type="KEGG" id="saq:Sare_1605"/>
<name>A8LVN0_SALAI</name>
<dbReference type="AlphaFoldDB" id="A8LVN0"/>
<dbReference type="HOGENOM" id="CLU_027862_0_0_11"/>
<dbReference type="EMBL" id="CP000850">
    <property type="protein sequence ID" value="ABV97498.1"/>
    <property type="molecule type" value="Genomic_DNA"/>
</dbReference>
<gene>
    <name evidence="3" type="ordered locus">Sare_1605</name>
</gene>
<feature type="compositionally biased region" description="Basic and acidic residues" evidence="1">
    <location>
        <begin position="55"/>
        <end position="72"/>
    </location>
</feature>
<dbReference type="InterPro" id="IPR011050">
    <property type="entry name" value="Pectin_lyase_fold/virulence"/>
</dbReference>
<dbReference type="PANTHER" id="PTHR11319">
    <property type="entry name" value="G PROTEIN-COUPLED RECEPTOR-RELATED"/>
    <property type="match status" value="1"/>
</dbReference>
<organism evidence="3">
    <name type="scientific">Salinispora arenicola (strain CNS-205)</name>
    <dbReference type="NCBI Taxonomy" id="391037"/>
    <lineage>
        <taxon>Bacteria</taxon>
        <taxon>Bacillati</taxon>
        <taxon>Actinomycetota</taxon>
        <taxon>Actinomycetes</taxon>
        <taxon>Micromonosporales</taxon>
        <taxon>Micromonosporaceae</taxon>
        <taxon>Salinispora</taxon>
    </lineage>
</organism>
<dbReference type="PANTHER" id="PTHR11319:SF35">
    <property type="entry name" value="OUTER MEMBRANE PROTEIN PMPC-RELATED"/>
    <property type="match status" value="1"/>
</dbReference>
<keyword evidence="2" id="KW-1133">Transmembrane helix</keyword>
<evidence type="ECO:0000313" key="3">
    <source>
        <dbReference type="EMBL" id="ABV97498.1"/>
    </source>
</evidence>
<dbReference type="SUPFAM" id="SSF51126">
    <property type="entry name" value="Pectin lyase-like"/>
    <property type="match status" value="1"/>
</dbReference>
<protein>
    <submittedName>
        <fullName evidence="3">Polymorphic outer membrane protein</fullName>
    </submittedName>
</protein>
<evidence type="ECO:0000256" key="1">
    <source>
        <dbReference type="SAM" id="MobiDB-lite"/>
    </source>
</evidence>
<feature type="transmembrane region" description="Helical" evidence="2">
    <location>
        <begin position="21"/>
        <end position="42"/>
    </location>
</feature>